<organism evidence="10 11">
    <name type="scientific">Luteolibacter soli</name>
    <dbReference type="NCBI Taxonomy" id="3135280"/>
    <lineage>
        <taxon>Bacteria</taxon>
        <taxon>Pseudomonadati</taxon>
        <taxon>Verrucomicrobiota</taxon>
        <taxon>Verrucomicrobiia</taxon>
        <taxon>Verrucomicrobiales</taxon>
        <taxon>Verrucomicrobiaceae</taxon>
        <taxon>Luteolibacter</taxon>
    </lineage>
</organism>
<dbReference type="CDD" id="cd16144">
    <property type="entry name" value="ARS_like"/>
    <property type="match status" value="1"/>
</dbReference>
<dbReference type="RefSeq" id="WP_341403424.1">
    <property type="nucleotide sequence ID" value="NZ_JBBUKT010000002.1"/>
</dbReference>
<name>A0ABU9AQN9_9BACT</name>
<evidence type="ECO:0000259" key="9">
    <source>
        <dbReference type="Pfam" id="PF00884"/>
    </source>
</evidence>
<evidence type="ECO:0000313" key="11">
    <source>
        <dbReference type="Proteomes" id="UP001371305"/>
    </source>
</evidence>
<keyword evidence="11" id="KW-1185">Reference proteome</keyword>
<comment type="similarity">
    <text evidence="2">Belongs to the sulfatase family.</text>
</comment>
<evidence type="ECO:0000256" key="4">
    <source>
        <dbReference type="ARBA" id="ARBA00022729"/>
    </source>
</evidence>
<evidence type="ECO:0000256" key="8">
    <source>
        <dbReference type="SAM" id="SignalP"/>
    </source>
</evidence>
<reference evidence="10 11" key="1">
    <citation type="submission" date="2024-04" db="EMBL/GenBank/DDBJ databases">
        <title>Luteolibacter sp. isolated from soil.</title>
        <authorList>
            <person name="An J."/>
        </authorList>
    </citation>
    <scope>NUCLEOTIDE SEQUENCE [LARGE SCALE GENOMIC DNA]</scope>
    <source>
        <strain evidence="10 11">Y139</strain>
    </source>
</reference>
<dbReference type="Gene3D" id="3.40.720.10">
    <property type="entry name" value="Alkaline Phosphatase, subunit A"/>
    <property type="match status" value="1"/>
</dbReference>
<comment type="cofactor">
    <cofactor evidence="1">
        <name>Ca(2+)</name>
        <dbReference type="ChEBI" id="CHEBI:29108"/>
    </cofactor>
</comment>
<dbReference type="PANTHER" id="PTHR42693">
    <property type="entry name" value="ARYLSULFATASE FAMILY MEMBER"/>
    <property type="match status" value="1"/>
</dbReference>
<keyword evidence="4 8" id="KW-0732">Signal</keyword>
<evidence type="ECO:0000256" key="6">
    <source>
        <dbReference type="ARBA" id="ARBA00022837"/>
    </source>
</evidence>
<feature type="chain" id="PRO_5046120354" evidence="8">
    <location>
        <begin position="27"/>
        <end position="1005"/>
    </location>
</feature>
<sequence>MRSLRFLVRSLLLVSLAVLLPSAGRAFTLDFQLSQNADLEQGAAPGGNDLGTTTKTRTGIATPDGATIDFTVVSAPGNLNSADVGIGVMGGTSDRMGTGESVTFTFSRKVVLNGYTLNMFNGTDNSTWQTTTSGAAQTSTSASVTGLNAVIEPGEALTFSSTAGDGIRLGTLVLTVPVLLDFQLAKNADLESGSGPGATDLGVTTRTRSGIPAGDGSFISYTAVSAPGTLNSADNGIGVTGGTGVARLGIGESVTFSFNRPVTVHGYTLNELGGTDNSTWLSPTSGGTQTATTAVVKGLSLPLQTGETLTISSTAGDGVRIATLTLTVPPLPVTPDDRYQVLHDSTANSLDLLRNDGSGVALVSLTQPSHGTASISGSNVLYTPAPGYTGQDTFTYTTNAASGGNTWTVTVSVRAYPNFVMVLADDQGWTGTSVPMDRNRSDTKSDYYKTPNIETFAAQGMRFPRGYSAHPNCSPSRYALLTGKTLARLKMTDIVGRSNAQVSGQYKLITPGKATDAIQATMTTTPELLKSIAGAGYSAAHFGKWHLNGGGPASHGFDADANDGATGNGEGDTGTEPINSDAKRSYSITDRALAYLDSRVGGGTPFYLQVSHYAVHEAIQCTQASYDAFAGVTPGVRHNNRYYAAMTRDLDLNVGRVLARLDELGIRNSTYIIYQADNGAPQNMSDNTPLRGYKPELWEGGIRVPTFVRGPGVKADSQCDQPVSGIDWLPTIWEWATGSQVGLPAQVDGGSVVATIRDASLATPVSTPIHRDGAMIVHSPHYIGPMPWPNDWQDTPKDMRPRSAIIAGGYKLVANYEKGSLELYDLANEAGEITNLSESQRAVRWQLWVRLRDYLKQVSAQMPTLDPSYPGTSQGDFVLPAATGPLGDADSDGLDDAWEFRELLTYTFDGNDDEDQDGVSNAAELAQGTDPLIPNALAITSLSQPSANQLKLVWNATPGASFVVESSTNLVDWSPVQNVTAGEGHSAEYIATVGPDHEFFRVRRL</sequence>
<proteinExistence type="inferred from homology"/>
<feature type="domain" description="Sulfatase N-terminal" evidence="9">
    <location>
        <begin position="417"/>
        <end position="738"/>
    </location>
</feature>
<dbReference type="SUPFAM" id="SSF53649">
    <property type="entry name" value="Alkaline phosphatase-like"/>
    <property type="match status" value="1"/>
</dbReference>
<dbReference type="InterPro" id="IPR050738">
    <property type="entry name" value="Sulfatase"/>
</dbReference>
<evidence type="ECO:0000256" key="2">
    <source>
        <dbReference type="ARBA" id="ARBA00008779"/>
    </source>
</evidence>
<dbReference type="Pfam" id="PF17963">
    <property type="entry name" value="Big_9"/>
    <property type="match status" value="1"/>
</dbReference>
<comment type="caution">
    <text evidence="10">The sequence shown here is derived from an EMBL/GenBank/DDBJ whole genome shotgun (WGS) entry which is preliminary data.</text>
</comment>
<keyword evidence="3" id="KW-0479">Metal-binding</keyword>
<gene>
    <name evidence="10" type="ORF">WKV53_05865</name>
</gene>
<evidence type="ECO:0000256" key="3">
    <source>
        <dbReference type="ARBA" id="ARBA00022723"/>
    </source>
</evidence>
<dbReference type="PANTHER" id="PTHR42693:SF42">
    <property type="entry name" value="ARYLSULFATASE G"/>
    <property type="match status" value="1"/>
</dbReference>
<dbReference type="InterPro" id="IPR017850">
    <property type="entry name" value="Alkaline_phosphatase_core_sf"/>
</dbReference>
<accession>A0ABU9AQN9</accession>
<feature type="region of interest" description="Disordered" evidence="7">
    <location>
        <begin position="556"/>
        <end position="582"/>
    </location>
</feature>
<dbReference type="Proteomes" id="UP001371305">
    <property type="component" value="Unassembled WGS sequence"/>
</dbReference>
<protein>
    <submittedName>
        <fullName evidence="10">Sulfatase-like hydrolase/transferase</fullName>
    </submittedName>
</protein>
<dbReference type="InterPro" id="IPR000917">
    <property type="entry name" value="Sulfatase_N"/>
</dbReference>
<dbReference type="Gene3D" id="3.30.1120.10">
    <property type="match status" value="1"/>
</dbReference>
<keyword evidence="6" id="KW-0106">Calcium</keyword>
<dbReference type="Gene3D" id="2.60.40.3440">
    <property type="match status" value="1"/>
</dbReference>
<dbReference type="EMBL" id="JBBUKT010000002">
    <property type="protein sequence ID" value="MEK7950009.1"/>
    <property type="molecule type" value="Genomic_DNA"/>
</dbReference>
<evidence type="ECO:0000256" key="7">
    <source>
        <dbReference type="SAM" id="MobiDB-lite"/>
    </source>
</evidence>
<evidence type="ECO:0000256" key="5">
    <source>
        <dbReference type="ARBA" id="ARBA00022801"/>
    </source>
</evidence>
<dbReference type="Pfam" id="PF00884">
    <property type="entry name" value="Sulfatase"/>
    <property type="match status" value="1"/>
</dbReference>
<evidence type="ECO:0000256" key="1">
    <source>
        <dbReference type="ARBA" id="ARBA00001913"/>
    </source>
</evidence>
<feature type="signal peptide" evidence="8">
    <location>
        <begin position="1"/>
        <end position="26"/>
    </location>
</feature>
<keyword evidence="5" id="KW-0378">Hydrolase</keyword>
<evidence type="ECO:0000313" key="10">
    <source>
        <dbReference type="EMBL" id="MEK7950009.1"/>
    </source>
</evidence>